<dbReference type="Proteomes" id="UP001629536">
    <property type="component" value="Unassembled WGS sequence"/>
</dbReference>
<dbReference type="PANTHER" id="PTHR10353">
    <property type="entry name" value="GLYCOSYL HYDROLASE"/>
    <property type="match status" value="1"/>
</dbReference>
<evidence type="ECO:0000256" key="1">
    <source>
        <dbReference type="RuleBase" id="RU003690"/>
    </source>
</evidence>
<proteinExistence type="inferred from homology"/>
<dbReference type="Pfam" id="PF00232">
    <property type="entry name" value="Glyco_hydro_1"/>
    <property type="match status" value="1"/>
</dbReference>
<dbReference type="RefSeq" id="WP_408126351.1">
    <property type="nucleotide sequence ID" value="NZ_JBFNFH010000004.1"/>
</dbReference>
<dbReference type="PANTHER" id="PTHR10353:SF139">
    <property type="entry name" value="6-PHOSPHO-BETA-GLUCOSIDASE GMUD"/>
    <property type="match status" value="1"/>
</dbReference>
<dbReference type="SUPFAM" id="SSF51445">
    <property type="entry name" value="(Trans)glycosidases"/>
    <property type="match status" value="1"/>
</dbReference>
<sequence length="458" mass="53801">MIKFPDGFYFGSATSATQSEGRVEGDGKGDNIWDLWFEKEPYKFHNLIGPSKTSSFYQNYKEDIKLLKATGQNSFRTSISWSRLFPKGYGEINQKAVSFYKDVFKRIKDEGLTLFMNLYHFDMPVELQNIGGWENRDVVEHFANYTKTAFELFDEYVDRWFTFNEPIVHVECGYLLQYHYPMEVNPEKAVLVGYHTQLASARAIEEFRKLKLKSKIGIVLNLTPAIPRSQHPKDLEAARYAEMFAIRSFLDPSIKGEFQPEFVDLLREYNLLPKVEKSDLEIIKNNTIDFLGVNYYQPLRVKAVQYEIKKDAIFFPTNFYEPYVMPGRRINPHRGWEIDPSVVYDIAIYIKDNYDNIEWIISENGMGVEGEEKFKVNGQIQDDYRIEFIKEHLTYLHKAIEEGANCIGYHVWTFIDCWSWLNSYKNRYGLVELNLETGERTIKKSGEWYKKLVENNGF</sequence>
<gene>
    <name evidence="2" type="ORF">ABGF40_02735</name>
</gene>
<reference evidence="2 3" key="1">
    <citation type="journal article" date="2024" name="Front. Microbiol.">
        <title>Pangenomic and biochemical analyses of Helcococcus ovis reveal widespread tetracycline resistance and a novel bacterial species, Helcococcus bovis.</title>
        <authorList>
            <person name="Cunha F."/>
            <person name="Zhai Y."/>
            <person name="Casaro S."/>
            <person name="Jones K.L."/>
            <person name="Hernandez M."/>
            <person name="Bisinotto R.S."/>
            <person name="Kariyawasam S."/>
            <person name="Brown M.B."/>
            <person name="Phillips A."/>
            <person name="Jeong K.C."/>
            <person name="Galvao K.N."/>
        </authorList>
    </citation>
    <scope>NUCLEOTIDE SEQUENCE [LARGE SCALE GENOMIC DNA]</scope>
    <source>
        <strain evidence="2 3">KG197</strain>
    </source>
</reference>
<name>A0ABW9F561_9FIRM</name>
<protein>
    <submittedName>
        <fullName evidence="2">Glycoside hydrolase family 1 protein</fullName>
        <ecNumber evidence="2">3.2.1.-</ecNumber>
    </submittedName>
</protein>
<comment type="caution">
    <text evidence="2">The sequence shown here is derived from an EMBL/GenBank/DDBJ whole genome shotgun (WGS) entry which is preliminary data.</text>
</comment>
<evidence type="ECO:0000313" key="2">
    <source>
        <dbReference type="EMBL" id="MFM1524581.1"/>
    </source>
</evidence>
<keyword evidence="3" id="KW-1185">Reference proteome</keyword>
<organism evidence="2 3">
    <name type="scientific">Helcococcus bovis</name>
    <dbReference type="NCBI Taxonomy" id="3153252"/>
    <lineage>
        <taxon>Bacteria</taxon>
        <taxon>Bacillati</taxon>
        <taxon>Bacillota</taxon>
        <taxon>Tissierellia</taxon>
        <taxon>Tissierellales</taxon>
        <taxon>Peptoniphilaceae</taxon>
        <taxon>Helcococcus</taxon>
    </lineage>
</organism>
<dbReference type="InterPro" id="IPR001360">
    <property type="entry name" value="Glyco_hydro_1"/>
</dbReference>
<keyword evidence="2" id="KW-0326">Glycosidase</keyword>
<dbReference type="Gene3D" id="3.20.20.80">
    <property type="entry name" value="Glycosidases"/>
    <property type="match status" value="1"/>
</dbReference>
<dbReference type="InterPro" id="IPR017853">
    <property type="entry name" value="GH"/>
</dbReference>
<dbReference type="EMBL" id="JBFNFH010000004">
    <property type="protein sequence ID" value="MFM1524581.1"/>
    <property type="molecule type" value="Genomic_DNA"/>
</dbReference>
<keyword evidence="2" id="KW-0378">Hydrolase</keyword>
<comment type="similarity">
    <text evidence="1">Belongs to the glycosyl hydrolase 1 family.</text>
</comment>
<dbReference type="PRINTS" id="PR00131">
    <property type="entry name" value="GLHYDRLASE1"/>
</dbReference>
<dbReference type="EC" id="3.2.1.-" evidence="2"/>
<dbReference type="GO" id="GO:0016798">
    <property type="term" value="F:hydrolase activity, acting on glycosyl bonds"/>
    <property type="evidence" value="ECO:0007669"/>
    <property type="project" value="UniProtKB-KW"/>
</dbReference>
<accession>A0ABW9F561</accession>
<evidence type="ECO:0000313" key="3">
    <source>
        <dbReference type="Proteomes" id="UP001629536"/>
    </source>
</evidence>